<keyword evidence="2" id="KW-1185">Reference proteome</keyword>
<protein>
    <submittedName>
        <fullName evidence="1">Uncharacterized protein</fullName>
    </submittedName>
</protein>
<organism evidence="1 2">
    <name type="scientific">Viridothelium virens</name>
    <name type="common">Speckled blister lichen</name>
    <name type="synonym">Trypethelium virens</name>
    <dbReference type="NCBI Taxonomy" id="1048519"/>
    <lineage>
        <taxon>Eukaryota</taxon>
        <taxon>Fungi</taxon>
        <taxon>Dikarya</taxon>
        <taxon>Ascomycota</taxon>
        <taxon>Pezizomycotina</taxon>
        <taxon>Dothideomycetes</taxon>
        <taxon>Dothideomycetes incertae sedis</taxon>
        <taxon>Trypetheliales</taxon>
        <taxon>Trypetheliaceae</taxon>
        <taxon>Viridothelium</taxon>
    </lineage>
</organism>
<reference evidence="1" key="1">
    <citation type="journal article" date="2020" name="Stud. Mycol.">
        <title>101 Dothideomycetes genomes: a test case for predicting lifestyles and emergence of pathogens.</title>
        <authorList>
            <person name="Haridas S."/>
            <person name="Albert R."/>
            <person name="Binder M."/>
            <person name="Bloem J."/>
            <person name="Labutti K."/>
            <person name="Salamov A."/>
            <person name="Andreopoulos B."/>
            <person name="Baker S."/>
            <person name="Barry K."/>
            <person name="Bills G."/>
            <person name="Bluhm B."/>
            <person name="Cannon C."/>
            <person name="Castanera R."/>
            <person name="Culley D."/>
            <person name="Daum C."/>
            <person name="Ezra D."/>
            <person name="Gonzalez J."/>
            <person name="Henrissat B."/>
            <person name="Kuo A."/>
            <person name="Liang C."/>
            <person name="Lipzen A."/>
            <person name="Lutzoni F."/>
            <person name="Magnuson J."/>
            <person name="Mondo S."/>
            <person name="Nolan M."/>
            <person name="Ohm R."/>
            <person name="Pangilinan J."/>
            <person name="Park H.-J."/>
            <person name="Ramirez L."/>
            <person name="Alfaro M."/>
            <person name="Sun H."/>
            <person name="Tritt A."/>
            <person name="Yoshinaga Y."/>
            <person name="Zwiers L.-H."/>
            <person name="Turgeon B."/>
            <person name="Goodwin S."/>
            <person name="Spatafora J."/>
            <person name="Crous P."/>
            <person name="Grigoriev I."/>
        </authorList>
    </citation>
    <scope>NUCLEOTIDE SEQUENCE</scope>
    <source>
        <strain evidence="1">Tuck. ex Michener</strain>
    </source>
</reference>
<accession>A0A6A6HDD6</accession>
<evidence type="ECO:0000313" key="2">
    <source>
        <dbReference type="Proteomes" id="UP000800092"/>
    </source>
</evidence>
<dbReference type="EMBL" id="ML991787">
    <property type="protein sequence ID" value="KAF2236134.1"/>
    <property type="molecule type" value="Genomic_DNA"/>
</dbReference>
<evidence type="ECO:0000313" key="1">
    <source>
        <dbReference type="EMBL" id="KAF2236134.1"/>
    </source>
</evidence>
<proteinExistence type="predicted"/>
<name>A0A6A6HDD6_VIRVR</name>
<dbReference type="Proteomes" id="UP000800092">
    <property type="component" value="Unassembled WGS sequence"/>
</dbReference>
<sequence>MPETCGAVCMSRSGLLSGGNDTEMVNNSINSFRSINKNFAVETFPKNQQRKRYLMQDPPNPEIYVSLLARLTTEGGHWLQTIRSGGGTSTRAFQYDLQRPHYQSSVGVKGLYGCTAVVIASNAGVFASYIWEIPIFRFRDGRPQTYEYFDANVFDVLADGNPTDAARSVGFRTLLGQGAMLSDQMRPVIFIITPYTTDRERRVLERLGIATRFRYQGLVNRLAAQLRANIPSRKAPQILGYERPVTEQTLDGESGVGKAIVEVDQALVEIRQGRRRIPGIKGSWRLWYEEQIIFEQHYSYPRPMPD</sequence>
<gene>
    <name evidence="1" type="ORF">EV356DRAFT_565864</name>
</gene>
<dbReference type="OrthoDB" id="3886018at2759"/>
<dbReference type="AlphaFoldDB" id="A0A6A6HDD6"/>